<sequence>MTSLVTSSVTPFITPSSASASTSASSKASPNTNTEPSSYPATSSTAAASATTETDAPIVVISAYSSVKVRDRVVIPSSKESRTSLASQRGRDSSTA</sequence>
<gene>
    <name evidence="2" type="ORF">PMG11_06336</name>
</gene>
<dbReference type="EMBL" id="CDHK01000005">
    <property type="protein sequence ID" value="CEJ57650.1"/>
    <property type="molecule type" value="Genomic_DNA"/>
</dbReference>
<evidence type="ECO:0000313" key="3">
    <source>
        <dbReference type="Proteomes" id="UP000042958"/>
    </source>
</evidence>
<evidence type="ECO:0000313" key="2">
    <source>
        <dbReference type="EMBL" id="CEJ57650.1"/>
    </source>
</evidence>
<feature type="region of interest" description="Disordered" evidence="1">
    <location>
        <begin position="75"/>
        <end position="96"/>
    </location>
</feature>
<keyword evidence="3" id="KW-1185">Reference proteome</keyword>
<organism evidence="2 3">
    <name type="scientific">Penicillium brasilianum</name>
    <dbReference type="NCBI Taxonomy" id="104259"/>
    <lineage>
        <taxon>Eukaryota</taxon>
        <taxon>Fungi</taxon>
        <taxon>Dikarya</taxon>
        <taxon>Ascomycota</taxon>
        <taxon>Pezizomycotina</taxon>
        <taxon>Eurotiomycetes</taxon>
        <taxon>Eurotiomycetidae</taxon>
        <taxon>Eurotiales</taxon>
        <taxon>Aspergillaceae</taxon>
        <taxon>Penicillium</taxon>
    </lineage>
</organism>
<dbReference type="Proteomes" id="UP000042958">
    <property type="component" value="Unassembled WGS sequence"/>
</dbReference>
<accession>A0A0F7TQC6</accession>
<dbReference type="AlphaFoldDB" id="A0A0F7TQC6"/>
<feature type="compositionally biased region" description="Low complexity" evidence="1">
    <location>
        <begin position="14"/>
        <end position="52"/>
    </location>
</feature>
<name>A0A0F7TQC6_PENBI</name>
<feature type="region of interest" description="Disordered" evidence="1">
    <location>
        <begin position="1"/>
        <end position="52"/>
    </location>
</feature>
<feature type="compositionally biased region" description="Polar residues" evidence="1">
    <location>
        <begin position="1"/>
        <end position="13"/>
    </location>
</feature>
<proteinExistence type="predicted"/>
<protein>
    <submittedName>
        <fullName evidence="2">Uncharacterized protein</fullName>
    </submittedName>
</protein>
<evidence type="ECO:0000256" key="1">
    <source>
        <dbReference type="SAM" id="MobiDB-lite"/>
    </source>
</evidence>
<reference evidence="3" key="1">
    <citation type="journal article" date="2015" name="Genome Announc.">
        <title>Draft genome sequence of the fungus Penicillium brasilianum MG11.</title>
        <authorList>
            <person name="Horn F."/>
            <person name="Linde J."/>
            <person name="Mattern D.J."/>
            <person name="Walther G."/>
            <person name="Guthke R."/>
            <person name="Brakhage A.A."/>
            <person name="Valiante V."/>
        </authorList>
    </citation>
    <scope>NUCLEOTIDE SEQUENCE [LARGE SCALE GENOMIC DNA]</scope>
    <source>
        <strain evidence="3">MG11</strain>
    </source>
</reference>